<dbReference type="EMBL" id="FQVG01000012">
    <property type="protein sequence ID" value="SHE68443.1"/>
    <property type="molecule type" value="Genomic_DNA"/>
</dbReference>
<evidence type="ECO:0000313" key="3">
    <source>
        <dbReference type="Proteomes" id="UP000184423"/>
    </source>
</evidence>
<feature type="transmembrane region" description="Helical" evidence="1">
    <location>
        <begin position="6"/>
        <end position="25"/>
    </location>
</feature>
<protein>
    <recommendedName>
        <fullName evidence="4">Bacteriophage holin of superfamily 6 (Holin_LLH)</fullName>
    </recommendedName>
</protein>
<keyword evidence="1" id="KW-0472">Membrane</keyword>
<name>A0A1M4VHZ5_9CLOT</name>
<dbReference type="RefSeq" id="WP_073248078.1">
    <property type="nucleotide sequence ID" value="NZ_FQVG01000012.1"/>
</dbReference>
<dbReference type="Proteomes" id="UP000184423">
    <property type="component" value="Unassembled WGS sequence"/>
</dbReference>
<accession>A0A1M4VHZ5</accession>
<keyword evidence="3" id="KW-1185">Reference proteome</keyword>
<organism evidence="2 3">
    <name type="scientific">Caloramator proteoclasticus DSM 10124</name>
    <dbReference type="NCBI Taxonomy" id="1121262"/>
    <lineage>
        <taxon>Bacteria</taxon>
        <taxon>Bacillati</taxon>
        <taxon>Bacillota</taxon>
        <taxon>Clostridia</taxon>
        <taxon>Eubacteriales</taxon>
        <taxon>Clostridiaceae</taxon>
        <taxon>Caloramator</taxon>
    </lineage>
</organism>
<sequence>MPELWGIVAVLAILVIYYFANREYAKKLALEFMFYVEKKAEELALTEGKKKFYYVVSQYDKLPAFVKAVITPDQFAQMVQQLFDEAISRLDNKNEYIAPDK</sequence>
<evidence type="ECO:0000313" key="2">
    <source>
        <dbReference type="EMBL" id="SHE68443.1"/>
    </source>
</evidence>
<keyword evidence="1" id="KW-1133">Transmembrane helix</keyword>
<keyword evidence="1" id="KW-0812">Transmembrane</keyword>
<evidence type="ECO:0008006" key="4">
    <source>
        <dbReference type="Google" id="ProtNLM"/>
    </source>
</evidence>
<evidence type="ECO:0000256" key="1">
    <source>
        <dbReference type="SAM" id="Phobius"/>
    </source>
</evidence>
<dbReference type="AlphaFoldDB" id="A0A1M4VHZ5"/>
<proteinExistence type="predicted"/>
<reference evidence="3" key="1">
    <citation type="submission" date="2016-11" db="EMBL/GenBank/DDBJ databases">
        <authorList>
            <person name="Varghese N."/>
            <person name="Submissions S."/>
        </authorList>
    </citation>
    <scope>NUCLEOTIDE SEQUENCE [LARGE SCALE GENOMIC DNA]</scope>
    <source>
        <strain evidence="3">DSM 10124</strain>
    </source>
</reference>
<gene>
    <name evidence="2" type="ORF">SAMN02746091_00896</name>
</gene>